<protein>
    <submittedName>
        <fullName evidence="2">Uncharacterized protein</fullName>
    </submittedName>
</protein>
<reference evidence="2" key="1">
    <citation type="submission" date="2023-07" db="EMBL/GenBank/DDBJ databases">
        <authorList>
            <consortium name="AG Swart"/>
            <person name="Singh M."/>
            <person name="Singh A."/>
            <person name="Seah K."/>
            <person name="Emmerich C."/>
        </authorList>
    </citation>
    <scope>NUCLEOTIDE SEQUENCE</scope>
    <source>
        <strain evidence="2">DP1</strain>
    </source>
</reference>
<evidence type="ECO:0000256" key="1">
    <source>
        <dbReference type="SAM" id="MobiDB-lite"/>
    </source>
</evidence>
<name>A0AAD1X9K4_EUPCR</name>
<dbReference type="EMBL" id="CAMPGE010003606">
    <property type="protein sequence ID" value="CAI2362445.1"/>
    <property type="molecule type" value="Genomic_DNA"/>
</dbReference>
<accession>A0AAD1X9K4</accession>
<sequence>MQTPHLSCSNFGNCNQCSNCLCEIQRELVSQSPSSINEDLFSIGTAKNLINYKVISEGRNKDNSKSFKRPESLNVSKSSQILSFKKHHSERSPTFHNTDTVSKVSKKSVDLDPIRTRGEKVAQPLGSLKGKFDLKPSCYNDRYVTKYNQDAINSEYNYFTMKANLNNSPKIPASPAKTLFFPTSQPNSPVKFQNLPVRNRGSLESPLLKRKRSLECPTVGLFMKRACSEVKKPISPCKGGPILQLKMCPKAQHSSTKRTSRSSFKVSNPSDDHSEIASPLIIKPKSLRVLLSDINTKKKQVNKLIKEQKLRREKERIFEQKVKEKASQKKDVKMGKLIERIKQKDGEVDGADFIERLDRINSRVDRLKMRGLRIIIHHHLRKKNTVGKGKDGMKLRRRLSLIESPL</sequence>
<feature type="region of interest" description="Disordered" evidence="1">
    <location>
        <begin position="249"/>
        <end position="273"/>
    </location>
</feature>
<gene>
    <name evidence="2" type="ORF">ECRASSUSDP1_LOCUS3768</name>
</gene>
<evidence type="ECO:0000313" key="2">
    <source>
        <dbReference type="EMBL" id="CAI2362445.1"/>
    </source>
</evidence>
<dbReference type="Proteomes" id="UP001295684">
    <property type="component" value="Unassembled WGS sequence"/>
</dbReference>
<organism evidence="2 3">
    <name type="scientific">Euplotes crassus</name>
    <dbReference type="NCBI Taxonomy" id="5936"/>
    <lineage>
        <taxon>Eukaryota</taxon>
        <taxon>Sar</taxon>
        <taxon>Alveolata</taxon>
        <taxon>Ciliophora</taxon>
        <taxon>Intramacronucleata</taxon>
        <taxon>Spirotrichea</taxon>
        <taxon>Hypotrichia</taxon>
        <taxon>Euplotida</taxon>
        <taxon>Euplotidae</taxon>
        <taxon>Moneuplotes</taxon>
    </lineage>
</organism>
<proteinExistence type="predicted"/>
<comment type="caution">
    <text evidence="2">The sequence shown here is derived from an EMBL/GenBank/DDBJ whole genome shotgun (WGS) entry which is preliminary data.</text>
</comment>
<evidence type="ECO:0000313" key="3">
    <source>
        <dbReference type="Proteomes" id="UP001295684"/>
    </source>
</evidence>
<feature type="compositionally biased region" description="Basic and acidic residues" evidence="1">
    <location>
        <begin position="60"/>
        <end position="71"/>
    </location>
</feature>
<feature type="region of interest" description="Disordered" evidence="1">
    <location>
        <begin position="60"/>
        <end position="102"/>
    </location>
</feature>
<keyword evidence="3" id="KW-1185">Reference proteome</keyword>
<dbReference type="AlphaFoldDB" id="A0AAD1X9K4"/>
<feature type="compositionally biased region" description="Polar residues" evidence="1">
    <location>
        <begin position="73"/>
        <end position="82"/>
    </location>
</feature>
<feature type="compositionally biased region" description="Polar residues" evidence="1">
    <location>
        <begin position="92"/>
        <end position="102"/>
    </location>
</feature>